<dbReference type="InterPro" id="IPR000620">
    <property type="entry name" value="EamA_dom"/>
</dbReference>
<dbReference type="PANTHER" id="PTHR42920:SF24">
    <property type="entry name" value="AROMATIC AMINO ACID EXPORTER YDDG"/>
    <property type="match status" value="1"/>
</dbReference>
<feature type="transmembrane region" description="Helical" evidence="6">
    <location>
        <begin position="260"/>
        <end position="279"/>
    </location>
</feature>
<feature type="transmembrane region" description="Helical" evidence="6">
    <location>
        <begin position="85"/>
        <end position="107"/>
    </location>
</feature>
<protein>
    <submittedName>
        <fullName evidence="8">Transporter</fullName>
    </submittedName>
</protein>
<feature type="transmembrane region" description="Helical" evidence="6">
    <location>
        <begin position="172"/>
        <end position="190"/>
    </location>
</feature>
<gene>
    <name evidence="8" type="ORF">BKG89_03030</name>
</gene>
<keyword evidence="3 6" id="KW-0812">Transmembrane</keyword>
<evidence type="ECO:0000256" key="6">
    <source>
        <dbReference type="SAM" id="Phobius"/>
    </source>
</evidence>
<keyword evidence="4 6" id="KW-1133">Transmembrane helix</keyword>
<evidence type="ECO:0000313" key="8">
    <source>
        <dbReference type="EMBL" id="OOF70773.1"/>
    </source>
</evidence>
<evidence type="ECO:0000313" key="9">
    <source>
        <dbReference type="Proteomes" id="UP000188820"/>
    </source>
</evidence>
<dbReference type="RefSeq" id="WP_077462711.1">
    <property type="nucleotide sequence ID" value="NZ_MLAA01000008.1"/>
</dbReference>
<comment type="caution">
    <text evidence="8">The sequence shown here is derived from an EMBL/GenBank/DDBJ whole genome shotgun (WGS) entry which is preliminary data.</text>
</comment>
<evidence type="ECO:0000256" key="1">
    <source>
        <dbReference type="ARBA" id="ARBA00004651"/>
    </source>
</evidence>
<dbReference type="PANTHER" id="PTHR42920">
    <property type="entry name" value="OS03G0707200 PROTEIN-RELATED"/>
    <property type="match status" value="1"/>
</dbReference>
<dbReference type="InterPro" id="IPR037185">
    <property type="entry name" value="EmrE-like"/>
</dbReference>
<keyword evidence="2" id="KW-1003">Cell membrane</keyword>
<evidence type="ECO:0000256" key="4">
    <source>
        <dbReference type="ARBA" id="ARBA00022989"/>
    </source>
</evidence>
<dbReference type="SUPFAM" id="SSF103481">
    <property type="entry name" value="Multidrug resistance efflux transporter EmrE"/>
    <property type="match status" value="2"/>
</dbReference>
<dbReference type="Gene3D" id="1.10.3730.20">
    <property type="match status" value="1"/>
</dbReference>
<dbReference type="InterPro" id="IPR051258">
    <property type="entry name" value="Diverse_Substrate_Transporter"/>
</dbReference>
<proteinExistence type="predicted"/>
<evidence type="ECO:0000256" key="2">
    <source>
        <dbReference type="ARBA" id="ARBA00022475"/>
    </source>
</evidence>
<dbReference type="EMBL" id="MLAA01000008">
    <property type="protein sequence ID" value="OOF70773.1"/>
    <property type="molecule type" value="Genomic_DNA"/>
</dbReference>
<sequence length="286" mass="32234">MLYQVLALFIWSSAFIAAKYAYTMLDPVLMVQLRLTMVAIFILPLFLRRWKKIDKPMRKQLWALGFFNYTAVFLLQFIGLEYTSAASAVTMIGLEPLLVIFIGHFFFKDYAQNYHWFFGSFAFIGIVVLILGGTEDGEISLFGCILVLMAGVVFSSCLRWTRKVVANISAQAYTSASIVLGTITTLPFTLLLTRNWHIDFNWLGFLGLLYLGFACSWLAFWLWNKGLNNVDPKISGILTALEPIFGVFLTVLLLNEYISLISWIGIFIIIGATLGASVLPKLINKS</sequence>
<dbReference type="Proteomes" id="UP000188820">
    <property type="component" value="Unassembled WGS sequence"/>
</dbReference>
<comment type="subcellular location">
    <subcellularLocation>
        <location evidence="1">Cell membrane</location>
        <topology evidence="1">Multi-pass membrane protein</topology>
    </subcellularLocation>
</comment>
<feature type="transmembrane region" description="Helical" evidence="6">
    <location>
        <begin position="114"/>
        <end position="133"/>
    </location>
</feature>
<evidence type="ECO:0000256" key="5">
    <source>
        <dbReference type="ARBA" id="ARBA00023136"/>
    </source>
</evidence>
<organism evidence="8 9">
    <name type="scientific">Rodentibacter caecimuris</name>
    <dbReference type="NCBI Taxonomy" id="1796644"/>
    <lineage>
        <taxon>Bacteria</taxon>
        <taxon>Pseudomonadati</taxon>
        <taxon>Pseudomonadota</taxon>
        <taxon>Gammaproteobacteria</taxon>
        <taxon>Pasteurellales</taxon>
        <taxon>Pasteurellaceae</taxon>
        <taxon>Rodentibacter</taxon>
    </lineage>
</organism>
<evidence type="ECO:0000259" key="7">
    <source>
        <dbReference type="Pfam" id="PF00892"/>
    </source>
</evidence>
<keyword evidence="5 6" id="KW-0472">Membrane</keyword>
<feature type="transmembrane region" description="Helical" evidence="6">
    <location>
        <begin position="235"/>
        <end position="254"/>
    </location>
</feature>
<name>A0ABX3L031_9PAST</name>
<feature type="domain" description="EamA" evidence="7">
    <location>
        <begin position="142"/>
        <end position="276"/>
    </location>
</feature>
<keyword evidence="9" id="KW-1185">Reference proteome</keyword>
<feature type="domain" description="EamA" evidence="7">
    <location>
        <begin position="2"/>
        <end position="130"/>
    </location>
</feature>
<reference evidence="8 9" key="1">
    <citation type="submission" date="2016-10" db="EMBL/GenBank/DDBJ databases">
        <title>Rodentibacter gen. nov. and new species.</title>
        <authorList>
            <person name="Christensen H."/>
        </authorList>
    </citation>
    <scope>NUCLEOTIDE SEQUENCE [LARGE SCALE GENOMIC DNA]</scope>
    <source>
        <strain evidence="8 9">1998236014</strain>
    </source>
</reference>
<feature type="transmembrane region" description="Helical" evidence="6">
    <location>
        <begin position="31"/>
        <end position="49"/>
    </location>
</feature>
<feature type="transmembrane region" description="Helical" evidence="6">
    <location>
        <begin position="139"/>
        <end position="160"/>
    </location>
</feature>
<feature type="transmembrane region" description="Helical" evidence="6">
    <location>
        <begin position="202"/>
        <end position="223"/>
    </location>
</feature>
<accession>A0ABX3L031</accession>
<dbReference type="Pfam" id="PF00892">
    <property type="entry name" value="EamA"/>
    <property type="match status" value="2"/>
</dbReference>
<evidence type="ECO:0000256" key="3">
    <source>
        <dbReference type="ARBA" id="ARBA00022692"/>
    </source>
</evidence>
<feature type="transmembrane region" description="Helical" evidence="6">
    <location>
        <begin position="61"/>
        <end position="79"/>
    </location>
</feature>